<evidence type="ECO:0000313" key="11">
    <source>
        <dbReference type="RefSeq" id="XP_026277587.1"/>
    </source>
</evidence>
<keyword evidence="4" id="KW-0813">Transport</keyword>
<dbReference type="GeneID" id="113205961"/>
<dbReference type="PANTHER" id="PTHR31658:SF0">
    <property type="entry name" value="CONSERVED OLIGOMERIC GOLGI COMPLEX SUBUNIT 1"/>
    <property type="match status" value="1"/>
</dbReference>
<dbReference type="GO" id="GO:0000139">
    <property type="term" value="C:Golgi membrane"/>
    <property type="evidence" value="ECO:0007669"/>
    <property type="project" value="UniProtKB-SubCell"/>
</dbReference>
<dbReference type="GO" id="GO:0017119">
    <property type="term" value="C:Golgi transport complex"/>
    <property type="evidence" value="ECO:0007669"/>
    <property type="project" value="InterPro"/>
</dbReference>
<evidence type="ECO:0000256" key="1">
    <source>
        <dbReference type="ARBA" id="ARBA00004395"/>
    </source>
</evidence>
<evidence type="ECO:0000256" key="3">
    <source>
        <dbReference type="ARBA" id="ARBA00020978"/>
    </source>
</evidence>
<gene>
    <name evidence="11" type="primary">LOC113205961</name>
</gene>
<feature type="region of interest" description="Disordered" evidence="9">
    <location>
        <begin position="853"/>
        <end position="887"/>
    </location>
</feature>
<comment type="subcellular location">
    <subcellularLocation>
        <location evidence="1">Golgi apparatus membrane</location>
        <topology evidence="1">Peripheral membrane protein</topology>
    </subcellularLocation>
</comment>
<proteinExistence type="inferred from homology"/>
<name>A0A6J1S953_FRAOC</name>
<evidence type="ECO:0000256" key="5">
    <source>
        <dbReference type="ARBA" id="ARBA00022927"/>
    </source>
</evidence>
<dbReference type="Pfam" id="PF08700">
    <property type="entry name" value="VPS51_Exo84_N"/>
    <property type="match status" value="1"/>
</dbReference>
<protein>
    <recommendedName>
        <fullName evidence="3">Conserved oligomeric Golgi complex subunit 1</fullName>
    </recommendedName>
</protein>
<keyword evidence="7" id="KW-0472">Membrane</keyword>
<keyword evidence="8" id="KW-0175">Coiled coil</keyword>
<keyword evidence="5" id="KW-0653">Protein transport</keyword>
<dbReference type="CTD" id="9382"/>
<dbReference type="InterPro" id="IPR033370">
    <property type="entry name" value="COG1"/>
</dbReference>
<accession>A0A6J1S953</accession>
<evidence type="ECO:0000256" key="4">
    <source>
        <dbReference type="ARBA" id="ARBA00022448"/>
    </source>
</evidence>
<organism evidence="10 11">
    <name type="scientific">Frankliniella occidentalis</name>
    <name type="common">Western flower thrips</name>
    <name type="synonym">Euthrips occidentalis</name>
    <dbReference type="NCBI Taxonomy" id="133901"/>
    <lineage>
        <taxon>Eukaryota</taxon>
        <taxon>Metazoa</taxon>
        <taxon>Ecdysozoa</taxon>
        <taxon>Arthropoda</taxon>
        <taxon>Hexapoda</taxon>
        <taxon>Insecta</taxon>
        <taxon>Pterygota</taxon>
        <taxon>Neoptera</taxon>
        <taxon>Paraneoptera</taxon>
        <taxon>Thysanoptera</taxon>
        <taxon>Terebrantia</taxon>
        <taxon>Thripoidea</taxon>
        <taxon>Thripidae</taxon>
        <taxon>Frankliniella</taxon>
    </lineage>
</organism>
<evidence type="ECO:0000256" key="6">
    <source>
        <dbReference type="ARBA" id="ARBA00023034"/>
    </source>
</evidence>
<feature type="compositionally biased region" description="Polar residues" evidence="9">
    <location>
        <begin position="853"/>
        <end position="876"/>
    </location>
</feature>
<keyword evidence="6" id="KW-0333">Golgi apparatus</keyword>
<dbReference type="OrthoDB" id="46189at2759"/>
<evidence type="ECO:0000256" key="9">
    <source>
        <dbReference type="SAM" id="MobiDB-lite"/>
    </source>
</evidence>
<dbReference type="GO" id="GO:0015031">
    <property type="term" value="P:protein transport"/>
    <property type="evidence" value="ECO:0007669"/>
    <property type="project" value="UniProtKB-KW"/>
</dbReference>
<feature type="coiled-coil region" evidence="8">
    <location>
        <begin position="20"/>
        <end position="47"/>
    </location>
</feature>
<dbReference type="Proteomes" id="UP000504606">
    <property type="component" value="Unplaced"/>
</dbReference>
<comment type="similarity">
    <text evidence="2">Belongs to the COG1 family.</text>
</comment>
<evidence type="ECO:0000313" key="10">
    <source>
        <dbReference type="Proteomes" id="UP000504606"/>
    </source>
</evidence>
<dbReference type="PANTHER" id="PTHR31658">
    <property type="entry name" value="CONSERVED OLIGOMERIC GOLGI COMPLEX SUBUNIT 1"/>
    <property type="match status" value="1"/>
</dbReference>
<sequence>MVPSNMLEIDPDKIFEEKSISEIEVVQKKIQDEVERKKEELRTMVGERYRDLIEAADTISDMQHTATGVIDRINSMEKLCGAFQQRQLLGFQLDLSRASYATLDKNDGVGIGLAVQVRILIAIPEQIWVAVEREDYLLGSQLFLFARHIKTGLHLESSFLLEQMMPVVSRQWSAISHFQEKLVNGALRALSSADISAVLAARYLCVLALLDNMNGEALLVRFLQVRENALTSVLLEGDDKANVKHRICASLHLLVHTLSLLSSCFVEGRGGFQEGLIWQHLQMLTQEDNYISNNQNISCLNSLELLDTLGLEPTSLRLLPPVIRDFRPANKSCKDCVPLEDVQNRTSMWLQSLQTFLNNALNSLLDLVTSIRALQSIRDASIKEQQGLAGCDLAIQKLQLQCGSDIWNAYYQPLVSSRVRVLMELQWTNALSNTRQKLADQLRAILRDKNHQPEHDLRWFVWRERMADLPQQSVQSQSLSPSHGLLLKCQGYSPRVEAICQCLDSPLCTLLQELASYVQESDMDRDEIQQHLLKCSSKQLQEFCKHIKENCLSGATGREEACIALVARLPAALCDLSPALKSCFLPFSVVASSKNLLGSSAAWSDMVGVLQDCSKQAWIVWQDLVSSHLKSTLEEKLIPESGNLSAILAHSTPQWEEHTMEEQGEEGGQLHSVIRVPAQPSLALQDVLSSACQILSAAQPHTITSDVKITFVEKLVSHILTHYNNAVKLNLPQAQSLQFLLDVMFLSSLLIPRSQKPLSQYAQQICQTLEKKIDPFDLDVFSPYVQVNVRQSVRNMQCLLGTLIACWPEKLASMWTTSSSTDKSSDQPSMLAVCPPVPLFPLLPIVVPGTSAGTTGASRQPLSQEKSQGKHNTGTRSPKKKAEPMENIKSGAAAFFGAMSTDWFS</sequence>
<keyword evidence="10" id="KW-1185">Reference proteome</keyword>
<evidence type="ECO:0000256" key="8">
    <source>
        <dbReference type="SAM" id="Coils"/>
    </source>
</evidence>
<evidence type="ECO:0000256" key="7">
    <source>
        <dbReference type="ARBA" id="ARBA00023136"/>
    </source>
</evidence>
<dbReference type="RefSeq" id="XP_026277587.1">
    <property type="nucleotide sequence ID" value="XM_026421802.2"/>
</dbReference>
<dbReference type="GO" id="GO:0006891">
    <property type="term" value="P:intra-Golgi vesicle-mediated transport"/>
    <property type="evidence" value="ECO:0007669"/>
    <property type="project" value="InterPro"/>
</dbReference>
<dbReference type="KEGG" id="foc:113205961"/>
<reference evidence="11" key="1">
    <citation type="submission" date="2025-08" db="UniProtKB">
        <authorList>
            <consortium name="RefSeq"/>
        </authorList>
    </citation>
    <scope>IDENTIFICATION</scope>
    <source>
        <tissue evidence="11">Whole organism</tissue>
    </source>
</reference>
<evidence type="ECO:0000256" key="2">
    <source>
        <dbReference type="ARBA" id="ARBA00006653"/>
    </source>
</evidence>
<dbReference type="AlphaFoldDB" id="A0A6J1S953"/>